<protein>
    <recommendedName>
        <fullName evidence="8">U-box domain-containing protein</fullName>
    </recommendedName>
</protein>
<gene>
    <name evidence="6" type="ORF">COHA_010517</name>
</gene>
<dbReference type="InterPro" id="IPR013083">
    <property type="entry name" value="Znf_RING/FYVE/PHD"/>
</dbReference>
<dbReference type="PANTHER" id="PTHR46573:SF1">
    <property type="entry name" value="WD REPEAT, SAM AND U-BOX DOMAIN-CONTAINING PROTEIN 1"/>
    <property type="match status" value="1"/>
</dbReference>
<dbReference type="PROSITE" id="PS51698">
    <property type="entry name" value="U_BOX"/>
    <property type="match status" value="1"/>
</dbReference>
<dbReference type="SMART" id="SM00504">
    <property type="entry name" value="Ubox"/>
    <property type="match status" value="1"/>
</dbReference>
<evidence type="ECO:0000259" key="4">
    <source>
        <dbReference type="PROSITE" id="PS51698"/>
    </source>
</evidence>
<evidence type="ECO:0000313" key="7">
    <source>
        <dbReference type="Proteomes" id="UP001205105"/>
    </source>
</evidence>
<dbReference type="PROSITE" id="PS51778">
    <property type="entry name" value="VAST"/>
    <property type="match status" value="1"/>
</dbReference>
<comment type="subcellular location">
    <subcellularLocation>
        <location evidence="1">Membrane</location>
    </subcellularLocation>
</comment>
<dbReference type="SUPFAM" id="SSF57850">
    <property type="entry name" value="RING/U-box"/>
    <property type="match status" value="1"/>
</dbReference>
<keyword evidence="2" id="KW-0472">Membrane</keyword>
<dbReference type="Proteomes" id="UP001205105">
    <property type="component" value="Unassembled WGS sequence"/>
</dbReference>
<feature type="domain" description="VASt" evidence="5">
    <location>
        <begin position="154"/>
        <end position="303"/>
    </location>
</feature>
<feature type="compositionally biased region" description="Low complexity" evidence="3">
    <location>
        <begin position="114"/>
        <end position="124"/>
    </location>
</feature>
<dbReference type="EMBL" id="JADXDR010000245">
    <property type="protein sequence ID" value="KAI7835596.1"/>
    <property type="molecule type" value="Genomic_DNA"/>
</dbReference>
<evidence type="ECO:0008006" key="8">
    <source>
        <dbReference type="Google" id="ProtNLM"/>
    </source>
</evidence>
<sequence>MLCPITLEPFEDPVVAADGRIYERAAIEQWLYRDGRDTSPMTNEPLPHKLLLPCPTVRRCMEEVADFVDSGLLAPAGFQQLRNMLSHLRIAIPAVAAAVWAVQRLLHHRGPEGSGAPSEAPGAADQDEGEEVSLELPTPAKGSAQLPFPAPPPLKAVLLDVELPISLAALWLALFHNASSLLADFHQQLGDLDISISPWRQKDDVRRRVMRYTTPLKNPLGPRQARNTEVLEAVQLTGQGFTLRARCTSEGVPFASCFANHVQWVATPHGTHSSRLVVTGECRFHSPVWGPLKGQIERESIKS</sequence>
<keyword evidence="7" id="KW-1185">Reference proteome</keyword>
<dbReference type="GO" id="GO:0016020">
    <property type="term" value="C:membrane"/>
    <property type="evidence" value="ECO:0007669"/>
    <property type="project" value="UniProtKB-SubCell"/>
</dbReference>
<feature type="region of interest" description="Disordered" evidence="3">
    <location>
        <begin position="110"/>
        <end position="134"/>
    </location>
</feature>
<evidence type="ECO:0000256" key="1">
    <source>
        <dbReference type="ARBA" id="ARBA00004370"/>
    </source>
</evidence>
<dbReference type="AlphaFoldDB" id="A0AAD5GWX4"/>
<feature type="domain" description="U-box" evidence="4">
    <location>
        <begin position="1"/>
        <end position="85"/>
    </location>
</feature>
<organism evidence="6 7">
    <name type="scientific">Chlorella ohadii</name>
    <dbReference type="NCBI Taxonomy" id="2649997"/>
    <lineage>
        <taxon>Eukaryota</taxon>
        <taxon>Viridiplantae</taxon>
        <taxon>Chlorophyta</taxon>
        <taxon>core chlorophytes</taxon>
        <taxon>Trebouxiophyceae</taxon>
        <taxon>Chlorellales</taxon>
        <taxon>Chlorellaceae</taxon>
        <taxon>Chlorella clade</taxon>
        <taxon>Chlorella</taxon>
    </lineage>
</organism>
<evidence type="ECO:0000256" key="3">
    <source>
        <dbReference type="SAM" id="MobiDB-lite"/>
    </source>
</evidence>
<dbReference type="InterPro" id="IPR031968">
    <property type="entry name" value="VASt"/>
</dbReference>
<dbReference type="GO" id="GO:0016567">
    <property type="term" value="P:protein ubiquitination"/>
    <property type="evidence" value="ECO:0007669"/>
    <property type="project" value="InterPro"/>
</dbReference>
<dbReference type="InterPro" id="IPR003613">
    <property type="entry name" value="Ubox_domain"/>
</dbReference>
<evidence type="ECO:0000313" key="6">
    <source>
        <dbReference type="EMBL" id="KAI7835596.1"/>
    </source>
</evidence>
<dbReference type="Pfam" id="PF04564">
    <property type="entry name" value="U-box"/>
    <property type="match status" value="1"/>
</dbReference>
<name>A0AAD5GWX4_9CHLO</name>
<dbReference type="CDD" id="cd16655">
    <property type="entry name" value="RING-Ubox_WDSUB1-like"/>
    <property type="match status" value="1"/>
</dbReference>
<comment type="caution">
    <text evidence="6">The sequence shown here is derived from an EMBL/GenBank/DDBJ whole genome shotgun (WGS) entry which is preliminary data.</text>
</comment>
<evidence type="ECO:0000256" key="2">
    <source>
        <dbReference type="ARBA" id="ARBA00023136"/>
    </source>
</evidence>
<dbReference type="Gene3D" id="3.30.40.10">
    <property type="entry name" value="Zinc/RING finger domain, C3HC4 (zinc finger)"/>
    <property type="match status" value="1"/>
</dbReference>
<dbReference type="GO" id="GO:0004842">
    <property type="term" value="F:ubiquitin-protein transferase activity"/>
    <property type="evidence" value="ECO:0007669"/>
    <property type="project" value="InterPro"/>
</dbReference>
<dbReference type="PANTHER" id="PTHR46573">
    <property type="entry name" value="WD REPEAT, SAM AND U-BOX DOMAIN-CONTAINING PROTEIN 1"/>
    <property type="match status" value="1"/>
</dbReference>
<dbReference type="InterPro" id="IPR052085">
    <property type="entry name" value="WD-SAM-U-box"/>
</dbReference>
<evidence type="ECO:0000259" key="5">
    <source>
        <dbReference type="PROSITE" id="PS51778"/>
    </source>
</evidence>
<proteinExistence type="predicted"/>
<reference evidence="6" key="1">
    <citation type="submission" date="2020-11" db="EMBL/GenBank/DDBJ databases">
        <title>Chlorella ohadii genome sequencing and assembly.</title>
        <authorList>
            <person name="Murik O."/>
            <person name="Treves H."/>
            <person name="Kedem I."/>
            <person name="Shotland Y."/>
            <person name="Kaplan A."/>
        </authorList>
    </citation>
    <scope>NUCLEOTIDE SEQUENCE</scope>
    <source>
        <strain evidence="6">1</strain>
    </source>
</reference>
<dbReference type="Pfam" id="PF16016">
    <property type="entry name" value="VASt"/>
    <property type="match status" value="1"/>
</dbReference>
<accession>A0AAD5GWX4</accession>